<keyword evidence="3" id="KW-1185">Reference proteome</keyword>
<proteinExistence type="predicted"/>
<reference evidence="2 3" key="1">
    <citation type="journal article" date="2019" name="Sci. Rep.">
        <title>Orb-weaving spider Araneus ventricosus genome elucidates the spidroin gene catalogue.</title>
        <authorList>
            <person name="Kono N."/>
            <person name="Nakamura H."/>
            <person name="Ohtoshi R."/>
            <person name="Moran D.A.P."/>
            <person name="Shinohara A."/>
            <person name="Yoshida Y."/>
            <person name="Fujiwara M."/>
            <person name="Mori M."/>
            <person name="Tomita M."/>
            <person name="Arakawa K."/>
        </authorList>
    </citation>
    <scope>NUCLEOTIDE SEQUENCE [LARGE SCALE GENOMIC DNA]</scope>
</reference>
<dbReference type="Proteomes" id="UP000499080">
    <property type="component" value="Unassembled WGS sequence"/>
</dbReference>
<sequence length="109" mass="12062">MKFEFQICKPGSEVSVGARGFQVRNPIPLKIRRVRGLFQAKSYVMAKHPPAGVVLKFGEEVPAQVSSSSSDRRTVGHVFPGQVAISEDSEEEDAISEEDDIIEEEKSQE</sequence>
<evidence type="ECO:0000313" key="3">
    <source>
        <dbReference type="Proteomes" id="UP000499080"/>
    </source>
</evidence>
<accession>A0A4Y2HZI4</accession>
<evidence type="ECO:0000256" key="1">
    <source>
        <dbReference type="SAM" id="MobiDB-lite"/>
    </source>
</evidence>
<gene>
    <name evidence="2" type="ORF">AVEN_117351_1</name>
</gene>
<evidence type="ECO:0000313" key="2">
    <source>
        <dbReference type="EMBL" id="GBM70642.1"/>
    </source>
</evidence>
<protein>
    <submittedName>
        <fullName evidence="2">Uncharacterized protein</fullName>
    </submittedName>
</protein>
<feature type="region of interest" description="Disordered" evidence="1">
    <location>
        <begin position="65"/>
        <end position="109"/>
    </location>
</feature>
<dbReference type="EMBL" id="BGPR01002263">
    <property type="protein sequence ID" value="GBM70642.1"/>
    <property type="molecule type" value="Genomic_DNA"/>
</dbReference>
<comment type="caution">
    <text evidence="2">The sequence shown here is derived from an EMBL/GenBank/DDBJ whole genome shotgun (WGS) entry which is preliminary data.</text>
</comment>
<dbReference type="AlphaFoldDB" id="A0A4Y2HZI4"/>
<organism evidence="2 3">
    <name type="scientific">Araneus ventricosus</name>
    <name type="common">Orbweaver spider</name>
    <name type="synonym">Epeira ventricosa</name>
    <dbReference type="NCBI Taxonomy" id="182803"/>
    <lineage>
        <taxon>Eukaryota</taxon>
        <taxon>Metazoa</taxon>
        <taxon>Ecdysozoa</taxon>
        <taxon>Arthropoda</taxon>
        <taxon>Chelicerata</taxon>
        <taxon>Arachnida</taxon>
        <taxon>Araneae</taxon>
        <taxon>Araneomorphae</taxon>
        <taxon>Entelegynae</taxon>
        <taxon>Araneoidea</taxon>
        <taxon>Araneidae</taxon>
        <taxon>Araneus</taxon>
    </lineage>
</organism>
<feature type="compositionally biased region" description="Acidic residues" evidence="1">
    <location>
        <begin position="87"/>
        <end position="103"/>
    </location>
</feature>
<name>A0A4Y2HZI4_ARAVE</name>